<keyword evidence="1" id="KW-0175">Coiled coil</keyword>
<dbReference type="EMBL" id="JARVLH010000003">
    <property type="protein sequence ID" value="MEX5285095.1"/>
    <property type="molecule type" value="Genomic_DNA"/>
</dbReference>
<protein>
    <submittedName>
        <fullName evidence="3">Uncharacterized protein</fullName>
    </submittedName>
</protein>
<dbReference type="RefSeq" id="WP_368846823.1">
    <property type="nucleotide sequence ID" value="NZ_CP194411.1"/>
</dbReference>
<keyword evidence="2" id="KW-1133">Transmembrane helix</keyword>
<proteinExistence type="predicted"/>
<feature type="coiled-coil region" evidence="1">
    <location>
        <begin position="78"/>
        <end position="125"/>
    </location>
</feature>
<evidence type="ECO:0000313" key="4">
    <source>
        <dbReference type="Proteomes" id="UP001559623"/>
    </source>
</evidence>
<evidence type="ECO:0000256" key="1">
    <source>
        <dbReference type="SAM" id="Coils"/>
    </source>
</evidence>
<keyword evidence="2" id="KW-0812">Transmembrane</keyword>
<sequence>MKRVLTKDEVLSSLGIWSFENVTQDKIMDFIKQARRMAPADQDDALRQIHGFVKSVRRALKNYMKMGKEAIKGNDENMKRLNDQYEAMQRFLEGWEKDELNFEEKKCIYEEMKKLVERAERKDNENKNFYLKVLGGMGALAVAIGGIVLWKSGENRS</sequence>
<reference evidence="3 4" key="1">
    <citation type="submission" date="2023-04" db="EMBL/GenBank/DDBJ databases">
        <title>Genome Sequence of Selenomonas sputigena ATCC 33150.</title>
        <authorList>
            <person name="Miller D.P."/>
            <person name="Anvari S."/>
            <person name="Polson S.W."/>
            <person name="Macdonald M."/>
            <person name="Mcdowell J.V."/>
        </authorList>
    </citation>
    <scope>NUCLEOTIDE SEQUENCE [LARGE SCALE GENOMIC DNA]</scope>
    <source>
        <strain evidence="3 4">ATCC 33150</strain>
    </source>
</reference>
<evidence type="ECO:0000256" key="2">
    <source>
        <dbReference type="SAM" id="Phobius"/>
    </source>
</evidence>
<evidence type="ECO:0000313" key="3">
    <source>
        <dbReference type="EMBL" id="MEX5285095.1"/>
    </source>
</evidence>
<name>A0ABV3X4H5_9FIRM</name>
<comment type="caution">
    <text evidence="3">The sequence shown here is derived from an EMBL/GenBank/DDBJ whole genome shotgun (WGS) entry which is preliminary data.</text>
</comment>
<organism evidence="3 4">
    <name type="scientific">Selenomonas sputigena</name>
    <dbReference type="NCBI Taxonomy" id="69823"/>
    <lineage>
        <taxon>Bacteria</taxon>
        <taxon>Bacillati</taxon>
        <taxon>Bacillota</taxon>
        <taxon>Negativicutes</taxon>
        <taxon>Selenomonadales</taxon>
        <taxon>Selenomonadaceae</taxon>
        <taxon>Selenomonas</taxon>
    </lineage>
</organism>
<dbReference type="Proteomes" id="UP001559623">
    <property type="component" value="Unassembled WGS sequence"/>
</dbReference>
<keyword evidence="2" id="KW-0472">Membrane</keyword>
<keyword evidence="4" id="KW-1185">Reference proteome</keyword>
<accession>A0ABV3X4H5</accession>
<gene>
    <name evidence="3" type="ORF">QCO44_05500</name>
</gene>
<feature type="transmembrane region" description="Helical" evidence="2">
    <location>
        <begin position="129"/>
        <end position="150"/>
    </location>
</feature>